<reference evidence="1 2" key="1">
    <citation type="submission" date="2013-07" db="EMBL/GenBank/DDBJ databases">
        <title>Comparative Genomic and Metabolomic Analysis of Twelve Strains of Pseudoalteromonas luteoviolacea.</title>
        <authorList>
            <person name="Vynne N.G."/>
            <person name="Mansson M."/>
            <person name="Gram L."/>
        </authorList>
    </citation>
    <scope>NUCLEOTIDE SEQUENCE [LARGE SCALE GENOMIC DNA]</scope>
    <source>
        <strain evidence="1 2">H33</strain>
    </source>
</reference>
<dbReference type="EMBL" id="AUXZ01000002">
    <property type="protein sequence ID" value="KZN56300.1"/>
    <property type="molecule type" value="Genomic_DNA"/>
</dbReference>
<sequence length="46" mass="5222">MVLTEGVNGEAAVMQNSLHCTNFDRQKGCEDTVIWAHKRRIKYALS</sequence>
<dbReference type="AlphaFoldDB" id="A0A167GQS1"/>
<organism evidence="1 2">
    <name type="scientific">Pseudoalteromonas luteoviolacea H33</name>
    <dbReference type="NCBI Taxonomy" id="1365251"/>
    <lineage>
        <taxon>Bacteria</taxon>
        <taxon>Pseudomonadati</taxon>
        <taxon>Pseudomonadota</taxon>
        <taxon>Gammaproteobacteria</taxon>
        <taxon>Alteromonadales</taxon>
        <taxon>Pseudoalteromonadaceae</taxon>
        <taxon>Pseudoalteromonas</taxon>
    </lineage>
</organism>
<proteinExistence type="predicted"/>
<evidence type="ECO:0000313" key="2">
    <source>
        <dbReference type="Proteomes" id="UP000076503"/>
    </source>
</evidence>
<accession>A0A167GQS1</accession>
<dbReference type="Proteomes" id="UP000076503">
    <property type="component" value="Unassembled WGS sequence"/>
</dbReference>
<evidence type="ECO:0000313" key="1">
    <source>
        <dbReference type="EMBL" id="KZN56300.1"/>
    </source>
</evidence>
<gene>
    <name evidence="1" type="ORF">N476_06645</name>
</gene>
<comment type="caution">
    <text evidence="1">The sequence shown here is derived from an EMBL/GenBank/DDBJ whole genome shotgun (WGS) entry which is preliminary data.</text>
</comment>
<protein>
    <submittedName>
        <fullName evidence="1">Uncharacterized protein</fullName>
    </submittedName>
</protein>
<name>A0A167GQS1_9GAMM</name>
<dbReference type="PATRIC" id="fig|1365251.3.peg.179"/>